<keyword evidence="5" id="KW-1185">Reference proteome</keyword>
<evidence type="ECO:0000313" key="5">
    <source>
        <dbReference type="Proteomes" id="UP001205185"/>
    </source>
</evidence>
<organism evidence="4 5">
    <name type="scientific">Actinokineospora diospyrosa</name>
    <dbReference type="NCBI Taxonomy" id="103728"/>
    <lineage>
        <taxon>Bacteria</taxon>
        <taxon>Bacillati</taxon>
        <taxon>Actinomycetota</taxon>
        <taxon>Actinomycetes</taxon>
        <taxon>Pseudonocardiales</taxon>
        <taxon>Pseudonocardiaceae</taxon>
        <taxon>Actinokineospora</taxon>
    </lineage>
</organism>
<feature type="domain" description="N-acetyltransferase" evidence="3">
    <location>
        <begin position="7"/>
        <end position="171"/>
    </location>
</feature>
<name>A0ABT1IAL7_9PSEU</name>
<protein>
    <submittedName>
        <fullName evidence="4">Protein N-acetyltransferase, RimJ/RimL family</fullName>
    </submittedName>
</protein>
<dbReference type="RefSeq" id="WP_253886664.1">
    <property type="nucleotide sequence ID" value="NZ_BAAAVB010000012.1"/>
</dbReference>
<dbReference type="InterPro" id="IPR016181">
    <property type="entry name" value="Acyl_CoA_acyltransferase"/>
</dbReference>
<dbReference type="Proteomes" id="UP001205185">
    <property type="component" value="Unassembled WGS sequence"/>
</dbReference>
<dbReference type="InterPro" id="IPR000182">
    <property type="entry name" value="GNAT_dom"/>
</dbReference>
<keyword evidence="1" id="KW-0808">Transferase</keyword>
<dbReference type="PANTHER" id="PTHR43877">
    <property type="entry name" value="AMINOALKYLPHOSPHONATE N-ACETYLTRANSFERASE-RELATED-RELATED"/>
    <property type="match status" value="1"/>
</dbReference>
<dbReference type="EMBL" id="JAMTCO010000005">
    <property type="protein sequence ID" value="MCP2269685.1"/>
    <property type="molecule type" value="Genomic_DNA"/>
</dbReference>
<dbReference type="Pfam" id="PF00583">
    <property type="entry name" value="Acetyltransf_1"/>
    <property type="match status" value="1"/>
</dbReference>
<sequence length="174" mass="19704">MRVSAPVLVREAGSDDAAAIGDVHAEAWRVSHRDLFESRWLAAFVERRRGAWRDRLGAQRPDDVVLVAQRGDRVVAFAWYRGHPDNRHDAELRALYAHPIAWGTGVAQALVDDVLAGAIAYRRIRLWTLSGATRARRFYTRAGFTETGLIRERDYGDGRPVLEVEYARRPAQVK</sequence>
<dbReference type="SUPFAM" id="SSF55729">
    <property type="entry name" value="Acyl-CoA N-acyltransferases (Nat)"/>
    <property type="match status" value="1"/>
</dbReference>
<accession>A0ABT1IAL7</accession>
<keyword evidence="2" id="KW-0012">Acyltransferase</keyword>
<comment type="caution">
    <text evidence="4">The sequence shown here is derived from an EMBL/GenBank/DDBJ whole genome shotgun (WGS) entry which is preliminary data.</text>
</comment>
<evidence type="ECO:0000256" key="2">
    <source>
        <dbReference type="ARBA" id="ARBA00023315"/>
    </source>
</evidence>
<dbReference type="Gene3D" id="3.40.630.30">
    <property type="match status" value="1"/>
</dbReference>
<reference evidence="4 5" key="1">
    <citation type="submission" date="2022-06" db="EMBL/GenBank/DDBJ databases">
        <title>Genomic Encyclopedia of Archaeal and Bacterial Type Strains, Phase II (KMG-II): from individual species to whole genera.</title>
        <authorList>
            <person name="Goeker M."/>
        </authorList>
    </citation>
    <scope>NUCLEOTIDE SEQUENCE [LARGE SCALE GENOMIC DNA]</scope>
    <source>
        <strain evidence="4 5">DSM 44255</strain>
    </source>
</reference>
<dbReference type="InterPro" id="IPR050832">
    <property type="entry name" value="Bact_Acetyltransf"/>
</dbReference>
<dbReference type="CDD" id="cd04301">
    <property type="entry name" value="NAT_SF"/>
    <property type="match status" value="1"/>
</dbReference>
<evidence type="ECO:0000313" key="4">
    <source>
        <dbReference type="EMBL" id="MCP2269685.1"/>
    </source>
</evidence>
<evidence type="ECO:0000259" key="3">
    <source>
        <dbReference type="PROSITE" id="PS51186"/>
    </source>
</evidence>
<evidence type="ECO:0000256" key="1">
    <source>
        <dbReference type="ARBA" id="ARBA00022679"/>
    </source>
</evidence>
<dbReference type="PROSITE" id="PS51186">
    <property type="entry name" value="GNAT"/>
    <property type="match status" value="1"/>
</dbReference>
<gene>
    <name evidence="4" type="ORF">LV75_002174</name>
</gene>
<proteinExistence type="predicted"/>